<name>A0AB39PMX4_9ACTN</name>
<evidence type="ECO:0000256" key="5">
    <source>
        <dbReference type="ARBA" id="ARBA00022989"/>
    </source>
</evidence>
<feature type="transmembrane region" description="Helical" evidence="10">
    <location>
        <begin position="6"/>
        <end position="23"/>
    </location>
</feature>
<dbReference type="InterPro" id="IPR038770">
    <property type="entry name" value="Na+/solute_symporter_sf"/>
</dbReference>
<feature type="transmembrane region" description="Helical" evidence="10">
    <location>
        <begin position="378"/>
        <end position="401"/>
    </location>
</feature>
<comment type="subcellular location">
    <subcellularLocation>
        <location evidence="1 10">Cell membrane</location>
        <topology evidence="1 10">Multi-pass membrane protein</topology>
    </subcellularLocation>
</comment>
<dbReference type="NCBIfam" id="TIGR00831">
    <property type="entry name" value="a_cpa1"/>
    <property type="match status" value="1"/>
</dbReference>
<dbReference type="Pfam" id="PF00999">
    <property type="entry name" value="Na_H_Exchanger"/>
    <property type="match status" value="1"/>
</dbReference>
<dbReference type="EMBL" id="CP163435">
    <property type="protein sequence ID" value="XDQ30364.1"/>
    <property type="molecule type" value="Genomic_DNA"/>
</dbReference>
<keyword evidence="4 10" id="KW-0812">Transmembrane</keyword>
<comment type="function">
    <text evidence="10">Na(+)/H(+) antiporter that extrudes sodium in exchange for external protons.</text>
</comment>
<keyword evidence="6 10" id="KW-0915">Sodium</keyword>
<evidence type="ECO:0000256" key="3">
    <source>
        <dbReference type="ARBA" id="ARBA00022475"/>
    </source>
</evidence>
<dbReference type="AlphaFoldDB" id="A0AB39PMX4"/>
<dbReference type="GO" id="GO:0015386">
    <property type="term" value="F:potassium:proton antiporter activity"/>
    <property type="evidence" value="ECO:0007669"/>
    <property type="project" value="TreeGrafter"/>
</dbReference>
<evidence type="ECO:0000256" key="4">
    <source>
        <dbReference type="ARBA" id="ARBA00022692"/>
    </source>
</evidence>
<dbReference type="InterPro" id="IPR006153">
    <property type="entry name" value="Cation/H_exchanger_TM"/>
</dbReference>
<dbReference type="RefSeq" id="WP_369240231.1">
    <property type="nucleotide sequence ID" value="NZ_CP163435.1"/>
</dbReference>
<feature type="transmembrane region" description="Helical" evidence="10">
    <location>
        <begin position="268"/>
        <end position="286"/>
    </location>
</feature>
<feature type="transmembrane region" description="Helical" evidence="10">
    <location>
        <begin position="54"/>
        <end position="71"/>
    </location>
</feature>
<proteinExistence type="inferred from homology"/>
<evidence type="ECO:0000256" key="1">
    <source>
        <dbReference type="ARBA" id="ARBA00004651"/>
    </source>
</evidence>
<gene>
    <name evidence="12" type="ORF">AB5J56_39185</name>
</gene>
<dbReference type="InterPro" id="IPR018422">
    <property type="entry name" value="Cation/H_exchanger_CPA1"/>
</dbReference>
<comment type="similarity">
    <text evidence="10">Belongs to the monovalent cation:proton antiporter 1 (CPA1) transporter (TC 2.A.36) family.</text>
</comment>
<feature type="transmembrane region" description="Helical" evidence="10">
    <location>
        <begin position="231"/>
        <end position="247"/>
    </location>
</feature>
<organism evidence="12">
    <name type="scientific">Streptomyces sp. R21</name>
    <dbReference type="NCBI Taxonomy" id="3238627"/>
    <lineage>
        <taxon>Bacteria</taxon>
        <taxon>Bacillati</taxon>
        <taxon>Actinomycetota</taxon>
        <taxon>Actinomycetes</taxon>
        <taxon>Kitasatosporales</taxon>
        <taxon>Streptomycetaceae</taxon>
        <taxon>Streptomyces</taxon>
    </lineage>
</organism>
<dbReference type="Gene3D" id="1.20.1530.20">
    <property type="match status" value="1"/>
</dbReference>
<keyword evidence="9 10" id="KW-0739">Sodium transport</keyword>
<evidence type="ECO:0000256" key="2">
    <source>
        <dbReference type="ARBA" id="ARBA00022448"/>
    </source>
</evidence>
<reference evidence="12" key="1">
    <citation type="submission" date="2024-07" db="EMBL/GenBank/DDBJ databases">
        <authorList>
            <person name="Yu S.T."/>
        </authorList>
    </citation>
    <scope>NUCLEOTIDE SEQUENCE</scope>
    <source>
        <strain evidence="12">R21</strain>
    </source>
</reference>
<keyword evidence="10" id="KW-0050">Antiport</keyword>
<sequence length="528" mass="56146">MVGLELAVVLGIGVLLCGALGPRLRIGQPVLLLAFGVLAGLLPSLREVELPPDVVLLLFLPILLYWESLTASLRSIRRSLRGIVLVSTLLVIATAAAVAAVAHALGMGWGPAWVLGAAVAPTDATAVTALRGLLPERSLTMLKAESLVNDGTALVLYGVAVGVTTGEEHLGWGHVSWLFLVAYVGGAVAGALVAWPALVLLRRLTDPMLRIVLALLTPFTAYLLAESVEASGVLAVVVCGLIVSRASPRASGATDRLLGHSFYEVATFLLNAALFLMIGVEIPTVVRDLDRSALTQAIWTVLAVCVVLVAVRIAFLFLSAFVIRALDRRPEQRLRRVSHRSRVVSGLSGFRGAVSLAVALSVPTTLDDGAPFPDRDTIVFVTAGVIVVALVVQGAALPAVVRWAHLSDDTTVRDETRLAETTATQEALDELDALAADLGASEHATDRMRQELQLHLDLLGADPDDPGLHPALRHRADYAALRLAVLTHKRATVIRLRDSQQIDDTVLRLLQARLDAEESRLTPAEPSS</sequence>
<feature type="transmembrane region" description="Helical" evidence="10">
    <location>
        <begin position="208"/>
        <end position="225"/>
    </location>
</feature>
<dbReference type="InterPro" id="IPR004705">
    <property type="entry name" value="Cation/H_exchanger_CPA1_bac"/>
</dbReference>
<keyword evidence="7 10" id="KW-0406">Ion transport</keyword>
<dbReference type="GO" id="GO:0098719">
    <property type="term" value="P:sodium ion import across plasma membrane"/>
    <property type="evidence" value="ECO:0007669"/>
    <property type="project" value="TreeGrafter"/>
</dbReference>
<evidence type="ECO:0000256" key="8">
    <source>
        <dbReference type="ARBA" id="ARBA00023136"/>
    </source>
</evidence>
<evidence type="ECO:0000256" key="10">
    <source>
        <dbReference type="RuleBase" id="RU366002"/>
    </source>
</evidence>
<dbReference type="PANTHER" id="PTHR10110:SF86">
    <property type="entry name" value="SODIUM_HYDROGEN EXCHANGER 7"/>
    <property type="match status" value="1"/>
</dbReference>
<feature type="transmembrane region" description="Helical" evidence="10">
    <location>
        <begin position="112"/>
        <end position="134"/>
    </location>
</feature>
<feature type="transmembrane region" description="Helical" evidence="10">
    <location>
        <begin position="298"/>
        <end position="323"/>
    </location>
</feature>
<keyword evidence="8 10" id="KW-0472">Membrane</keyword>
<evidence type="ECO:0000259" key="11">
    <source>
        <dbReference type="Pfam" id="PF00999"/>
    </source>
</evidence>
<dbReference type="GO" id="GO:0015385">
    <property type="term" value="F:sodium:proton antiporter activity"/>
    <property type="evidence" value="ECO:0007669"/>
    <property type="project" value="InterPro"/>
</dbReference>
<keyword evidence="3 10" id="KW-1003">Cell membrane</keyword>
<evidence type="ECO:0000256" key="9">
    <source>
        <dbReference type="ARBA" id="ARBA00023201"/>
    </source>
</evidence>
<evidence type="ECO:0000256" key="7">
    <source>
        <dbReference type="ARBA" id="ARBA00023065"/>
    </source>
</evidence>
<protein>
    <submittedName>
        <fullName evidence="12">Na+/H+ antiporter</fullName>
    </submittedName>
</protein>
<feature type="transmembrane region" description="Helical" evidence="10">
    <location>
        <begin position="83"/>
        <end position="106"/>
    </location>
</feature>
<dbReference type="PANTHER" id="PTHR10110">
    <property type="entry name" value="SODIUM/HYDROGEN EXCHANGER"/>
    <property type="match status" value="1"/>
</dbReference>
<feature type="transmembrane region" description="Helical" evidence="10">
    <location>
        <begin position="177"/>
        <end position="201"/>
    </location>
</feature>
<feature type="transmembrane region" description="Helical" evidence="10">
    <location>
        <begin position="343"/>
        <end position="366"/>
    </location>
</feature>
<feature type="domain" description="Cation/H+ exchanger transmembrane" evidence="11">
    <location>
        <begin position="14"/>
        <end position="403"/>
    </location>
</feature>
<keyword evidence="2 10" id="KW-0813">Transport</keyword>
<dbReference type="GO" id="GO:0051453">
    <property type="term" value="P:regulation of intracellular pH"/>
    <property type="evidence" value="ECO:0007669"/>
    <property type="project" value="TreeGrafter"/>
</dbReference>
<keyword evidence="5 10" id="KW-1133">Transmembrane helix</keyword>
<dbReference type="GO" id="GO:0005886">
    <property type="term" value="C:plasma membrane"/>
    <property type="evidence" value="ECO:0007669"/>
    <property type="project" value="UniProtKB-SubCell"/>
</dbReference>
<accession>A0AB39PMX4</accession>
<evidence type="ECO:0000313" key="12">
    <source>
        <dbReference type="EMBL" id="XDQ30364.1"/>
    </source>
</evidence>
<evidence type="ECO:0000256" key="6">
    <source>
        <dbReference type="ARBA" id="ARBA00023053"/>
    </source>
</evidence>
<feature type="transmembrane region" description="Helical" evidence="10">
    <location>
        <begin position="146"/>
        <end position="165"/>
    </location>
</feature>